<organism evidence="6 7">
    <name type="scientific">Agromyces marinus</name>
    <dbReference type="NCBI Taxonomy" id="1389020"/>
    <lineage>
        <taxon>Bacteria</taxon>
        <taxon>Bacillati</taxon>
        <taxon>Actinomycetota</taxon>
        <taxon>Actinomycetes</taxon>
        <taxon>Micrococcales</taxon>
        <taxon>Microbacteriaceae</taxon>
        <taxon>Agromyces</taxon>
    </lineage>
</organism>
<accession>A0ABN6Y839</accession>
<keyword evidence="7" id="KW-1185">Reference proteome</keyword>
<proteinExistence type="predicted"/>
<dbReference type="SUPFAM" id="SSF46785">
    <property type="entry name" value="Winged helix' DNA-binding domain"/>
    <property type="match status" value="1"/>
</dbReference>
<feature type="transmembrane region" description="Helical" evidence="4">
    <location>
        <begin position="245"/>
        <end position="267"/>
    </location>
</feature>
<name>A0ABN6Y839_9MICO</name>
<dbReference type="Pfam" id="PF01047">
    <property type="entry name" value="MarR"/>
    <property type="match status" value="1"/>
</dbReference>
<dbReference type="Proteomes" id="UP001321477">
    <property type="component" value="Chromosome"/>
</dbReference>
<dbReference type="SMART" id="SM00347">
    <property type="entry name" value="HTH_MARR"/>
    <property type="match status" value="1"/>
</dbReference>
<reference evidence="7" key="1">
    <citation type="journal article" date="2019" name="Int. J. Syst. Evol. Microbiol.">
        <title>The Global Catalogue of Microorganisms (GCM) 10K type strain sequencing project: providing services to taxonomists for standard genome sequencing and annotation.</title>
        <authorList>
            <consortium name="The Broad Institute Genomics Platform"/>
            <consortium name="The Broad Institute Genome Sequencing Center for Infectious Disease"/>
            <person name="Wu L."/>
            <person name="Ma J."/>
        </authorList>
    </citation>
    <scope>NUCLEOTIDE SEQUENCE [LARGE SCALE GENOMIC DNA]</scope>
    <source>
        <strain evidence="7">NBRC 109019</strain>
    </source>
</reference>
<evidence type="ECO:0000256" key="3">
    <source>
        <dbReference type="ARBA" id="ARBA00023163"/>
    </source>
</evidence>
<keyword evidence="1" id="KW-0805">Transcription regulation</keyword>
<dbReference type="RefSeq" id="WP_286329321.1">
    <property type="nucleotide sequence ID" value="NZ_AP027734.1"/>
</dbReference>
<keyword evidence="4" id="KW-0472">Membrane</keyword>
<feature type="transmembrane region" description="Helical" evidence="4">
    <location>
        <begin position="209"/>
        <end position="233"/>
    </location>
</feature>
<dbReference type="PROSITE" id="PS01117">
    <property type="entry name" value="HTH_MARR_1"/>
    <property type="match status" value="1"/>
</dbReference>
<keyword evidence="3" id="KW-0804">Transcription</keyword>
<evidence type="ECO:0000313" key="6">
    <source>
        <dbReference type="EMBL" id="BDZ53368.1"/>
    </source>
</evidence>
<dbReference type="PRINTS" id="PR00598">
    <property type="entry name" value="HTHMARR"/>
</dbReference>
<evidence type="ECO:0000259" key="5">
    <source>
        <dbReference type="PROSITE" id="PS50995"/>
    </source>
</evidence>
<evidence type="ECO:0000256" key="4">
    <source>
        <dbReference type="SAM" id="Phobius"/>
    </source>
</evidence>
<keyword evidence="4" id="KW-0812">Transmembrane</keyword>
<evidence type="ECO:0000313" key="7">
    <source>
        <dbReference type="Proteomes" id="UP001321477"/>
    </source>
</evidence>
<dbReference type="Gene3D" id="1.10.10.10">
    <property type="entry name" value="Winged helix-like DNA-binding domain superfamily/Winged helix DNA-binding domain"/>
    <property type="match status" value="1"/>
</dbReference>
<dbReference type="InterPro" id="IPR036390">
    <property type="entry name" value="WH_DNA-bd_sf"/>
</dbReference>
<dbReference type="InterPro" id="IPR023187">
    <property type="entry name" value="Tscrpt_reg_MarR-type_CS"/>
</dbReference>
<protein>
    <recommendedName>
        <fullName evidence="5">HTH marR-type domain-containing protein</fullName>
    </recommendedName>
</protein>
<feature type="domain" description="HTH marR-type" evidence="5">
    <location>
        <begin position="4"/>
        <end position="136"/>
    </location>
</feature>
<dbReference type="InterPro" id="IPR036388">
    <property type="entry name" value="WH-like_DNA-bd_sf"/>
</dbReference>
<dbReference type="PANTHER" id="PTHR42756:SF1">
    <property type="entry name" value="TRANSCRIPTIONAL REPRESSOR OF EMRAB OPERON"/>
    <property type="match status" value="1"/>
</dbReference>
<evidence type="ECO:0000256" key="2">
    <source>
        <dbReference type="ARBA" id="ARBA00023125"/>
    </source>
</evidence>
<dbReference type="EMBL" id="AP027734">
    <property type="protein sequence ID" value="BDZ53368.1"/>
    <property type="molecule type" value="Genomic_DNA"/>
</dbReference>
<dbReference type="InterPro" id="IPR000835">
    <property type="entry name" value="HTH_MarR-typ"/>
</dbReference>
<gene>
    <name evidence="6" type="ORF">GCM10025870_04410</name>
</gene>
<sequence>MATPATVLDRLLEISDLFQRDLAREFAGTSLTASRTRLLWELVHEGPSTQHALAERLEVSPRNVTGLVDALEASGYVRREPHPSDRRAFLVTLTAAAEALMTEMQRDHAELSETLLAAVAPEDRAAFLRGAEAVADRLRGLVETAEAGRAASRRSRDMTAEVRRAPVASVARRVGATALRALRLELRIYASIGRLIARRPAIAPGASGFGYHAPVITILWIFIVLSAVEIPILDLIVHRWPVVRITVLVIGIWGLTWMIGLLAAYLMRPHTVGPDGIRVREGLETDVLLAWDDIASVARERRIDEPKTPKVTEADGTRTLSLRMQNETAVLIELERPTRVRLPGQPRAGASRWSTTFASGSTTWTGSWRRCGGRSESAAGTCARAPLRMRL</sequence>
<dbReference type="PANTHER" id="PTHR42756">
    <property type="entry name" value="TRANSCRIPTIONAL REGULATOR, MARR"/>
    <property type="match status" value="1"/>
</dbReference>
<evidence type="ECO:0000256" key="1">
    <source>
        <dbReference type="ARBA" id="ARBA00023015"/>
    </source>
</evidence>
<keyword evidence="4" id="KW-1133">Transmembrane helix</keyword>
<keyword evidence="2" id="KW-0238">DNA-binding</keyword>
<dbReference type="PROSITE" id="PS50995">
    <property type="entry name" value="HTH_MARR_2"/>
    <property type="match status" value="1"/>
</dbReference>